<name>A0A7Y0F4Q4_9BIFI</name>
<keyword evidence="2" id="KW-0812">Transmembrane</keyword>
<evidence type="ECO:0000259" key="3">
    <source>
        <dbReference type="Pfam" id="PF17802"/>
    </source>
</evidence>
<evidence type="ECO:0000256" key="2">
    <source>
        <dbReference type="SAM" id="Phobius"/>
    </source>
</evidence>
<dbReference type="GO" id="GO:0005975">
    <property type="term" value="P:carbohydrate metabolic process"/>
    <property type="evidence" value="ECO:0007669"/>
    <property type="project" value="UniProtKB-ARBA"/>
</dbReference>
<feature type="transmembrane region" description="Helical" evidence="2">
    <location>
        <begin position="1458"/>
        <end position="1476"/>
    </location>
</feature>
<dbReference type="Pfam" id="PF17802">
    <property type="entry name" value="SpaA"/>
    <property type="match status" value="1"/>
</dbReference>
<dbReference type="EMBL" id="JAAIIH010000014">
    <property type="protein sequence ID" value="NMN01037.1"/>
    <property type="molecule type" value="Genomic_DNA"/>
</dbReference>
<feature type="region of interest" description="Disordered" evidence="1">
    <location>
        <begin position="192"/>
        <end position="232"/>
    </location>
</feature>
<dbReference type="Gene3D" id="2.60.40.10">
    <property type="entry name" value="Immunoglobulins"/>
    <property type="match status" value="1"/>
</dbReference>
<organism evidence="4 5">
    <name type="scientific">Bifidobacterium moraviense</name>
    <dbReference type="NCBI Taxonomy" id="2675323"/>
    <lineage>
        <taxon>Bacteria</taxon>
        <taxon>Bacillati</taxon>
        <taxon>Actinomycetota</taxon>
        <taxon>Actinomycetes</taxon>
        <taxon>Bifidobacteriales</taxon>
        <taxon>Bifidobacteriaceae</taxon>
        <taxon>Bifidobacterium</taxon>
    </lineage>
</organism>
<dbReference type="InterPro" id="IPR041033">
    <property type="entry name" value="SpaA_PFL_dom_1"/>
</dbReference>
<feature type="compositionally biased region" description="Basic and acidic residues" evidence="1">
    <location>
        <begin position="195"/>
        <end position="207"/>
    </location>
</feature>
<sequence length="1493" mass="158855">MSIRNRGRHRRHVVQTFASMASGRAATLASAVVSMVAAVAMLLCASLVVGTASAGEGATSTVTSLAARWIKTSGTIDPDTGQITFTPTSYDETLSATAQFDLTSSGQSSAGGGETIPAGDLQWRIPAHLFTGRDGKPTGSAQLPVPEAPEYNTGTGLQYTYDDATDEYVVTNAIDVPAANTFSIQVTYTATAGDVPDKDTTPDKDYAGKGTGSITSSATINGSDETKTTPPITATNDTGIIISSIFKYYDSMGETEDFLPSDWVDSGAYVDGYRYVKWKVTLSATGAQPGTAEITDTITDNLGGGVLGLLNAAGTPISNAWDTGPYTVNITPGTTYTYYVVTYYDGESLPTDESYTFENSVTGTVTGKDDGVTTEKSDTADQEIKNNSFSYDGDIYRLDKSCGDYYSNDEDFDHPTTECTITGGLTALDIGKAVHPTMFKNHYAARTYGLTTAAGSASGGESYTAPTDQSEYGQKTVRHEFIDDNFLFGEEYPRQMEQGGTEPDRQGDPTLPTQGYAKLQPDDFYIDSITIPTGCSETQSSYCDTSDVEFSESSRGWTVYDWGQDDTGNWGLAVRDPWTDYQNKDSDKLHLYGLSATWNYDTEQWATAWKPISGNLGYADGGVNEMAMANGATWQLNPFDHFIAIKAVYESKTAAAVELNLGVRITLTTSDHIKTLLKKLNGDNTAATDELRDDYVTLTDYNTLVVRTQDQIEQGKNSIAGFDWRQITGNDYGACTPYGSDDDEWRFEGYHGLFNVEPFNSDEQYYDYNTSYGRSGPPWMNTTTGAPICHARAIQRLTPFAMESIKGKTVDGDWTSDDVNGRVKIPYKVTMGETGDYGKEYMNKNWATPQQRGTFYDLLPAGVTPDVDSVKVTAVDDATAMTILSAKTYPNYRGSGRTLLRVEAKAPDGYTNLRYTNGDVGKSTMTLRFDSYISWQDANDLGYNDNAKSLHNVVAYETYNAGIADGDDNDDLTGLSNAVLGDDWSDDERAAMRKLDTMNTHFTFLYASYAITIDFNTVASSGLEKHVRGGTQIDWTNGMNNEVTVRAAGQYEYRLRYTPMTGTTAHGIVLYDSLENYLSSDTSSSATAVDENTPRWRGTLSSVNVQQAIDHGFAPKVYCSKVADLDLFGPSGSANEANRDLTDTAIWEDCTPPAVGDEADHGTYDYAKVKAVAIDLSRAADGGEAKLAGGSSVQVTLVMTAPSNPTEVAGYVDADAHAYNGTHVKTTTAGVGGSGGSGAGGAEATAVSDIDFGYTRVGLVGDAATFTFTKVDGSDSSATRPLAGATFAIYRWVGSGSAPTSGLIDPDAIASGGGASDWRRVGEAKTSGDDGSVALGGLMVGTYRLVETEAPSGFALPDCQWTITVTAPYQGSSKLVIHDPTVVRAAVAASGSASGSASAAASSTSVGTDVGATIGAESGDDARSNPAFSKASGTYVLANYPVPHVALPETGGSGVRQLLTAGGIMSVLGGVCLALLHASRARGGARAYGRRAE</sequence>
<dbReference type="Proteomes" id="UP000588277">
    <property type="component" value="Unassembled WGS sequence"/>
</dbReference>
<keyword evidence="5" id="KW-1185">Reference proteome</keyword>
<gene>
    <name evidence="4" type="ORF">G1C96_1619</name>
</gene>
<proteinExistence type="predicted"/>
<feature type="region of interest" description="Disordered" evidence="1">
    <location>
        <begin position="496"/>
        <end position="516"/>
    </location>
</feature>
<keyword evidence="2" id="KW-0472">Membrane</keyword>
<evidence type="ECO:0000256" key="1">
    <source>
        <dbReference type="SAM" id="MobiDB-lite"/>
    </source>
</evidence>
<accession>A0A7Y0F4Q4</accession>
<dbReference type="InterPro" id="IPR013783">
    <property type="entry name" value="Ig-like_fold"/>
</dbReference>
<comment type="caution">
    <text evidence="4">The sequence shown here is derived from an EMBL/GenBank/DDBJ whole genome shotgun (WGS) entry which is preliminary data.</text>
</comment>
<evidence type="ECO:0000313" key="4">
    <source>
        <dbReference type="EMBL" id="NMN01037.1"/>
    </source>
</evidence>
<protein>
    <recommendedName>
        <fullName evidence="3">SpaA-like prealbumin fold domain-containing protein</fullName>
    </recommendedName>
</protein>
<reference evidence="4 5" key="1">
    <citation type="submission" date="2020-02" db="EMBL/GenBank/DDBJ databases">
        <title>Characterization of phylogenetic diversity of novel bifidobacterial species isolated in Czech ZOOs.</title>
        <authorList>
            <person name="Lugli G.A."/>
            <person name="Vera N.B."/>
            <person name="Ventura M."/>
        </authorList>
    </citation>
    <scope>NUCLEOTIDE SEQUENCE [LARGE SCALE GENOMIC DNA]</scope>
    <source>
        <strain evidence="4 5">DSM 109958</strain>
    </source>
</reference>
<feature type="compositionally biased region" description="Polar residues" evidence="1">
    <location>
        <begin position="212"/>
        <end position="232"/>
    </location>
</feature>
<keyword evidence="2" id="KW-1133">Transmembrane helix</keyword>
<evidence type="ECO:0000313" key="5">
    <source>
        <dbReference type="Proteomes" id="UP000588277"/>
    </source>
</evidence>
<feature type="domain" description="SpaA-like prealbumin fold" evidence="3">
    <location>
        <begin position="1266"/>
        <end position="1367"/>
    </location>
</feature>